<keyword evidence="1 7" id="KW-0853">WD repeat</keyword>
<dbReference type="OrthoDB" id="10263272at2759"/>
<evidence type="ECO:0000256" key="3">
    <source>
        <dbReference type="ARBA" id="ARBA00022737"/>
    </source>
</evidence>
<dbReference type="PROSITE" id="PS50082">
    <property type="entry name" value="WD_REPEATS_2"/>
    <property type="match status" value="1"/>
</dbReference>
<accession>A0A7J7N5M7</accession>
<evidence type="ECO:0000313" key="9">
    <source>
        <dbReference type="Proteomes" id="UP000541444"/>
    </source>
</evidence>
<evidence type="ECO:0000256" key="4">
    <source>
        <dbReference type="ARBA" id="ARBA00022776"/>
    </source>
</evidence>
<proteinExistence type="predicted"/>
<dbReference type="GO" id="GO:1990757">
    <property type="term" value="F:ubiquitin ligase activator activity"/>
    <property type="evidence" value="ECO:0007669"/>
    <property type="project" value="TreeGrafter"/>
</dbReference>
<dbReference type="SMART" id="SM00320">
    <property type="entry name" value="WD40"/>
    <property type="match status" value="2"/>
</dbReference>
<evidence type="ECO:0000256" key="1">
    <source>
        <dbReference type="ARBA" id="ARBA00022574"/>
    </source>
</evidence>
<dbReference type="Proteomes" id="UP000541444">
    <property type="component" value="Unassembled WGS sequence"/>
</dbReference>
<dbReference type="InterPro" id="IPR036322">
    <property type="entry name" value="WD40_repeat_dom_sf"/>
</dbReference>
<evidence type="ECO:0000256" key="6">
    <source>
        <dbReference type="ARBA" id="ARBA00023425"/>
    </source>
</evidence>
<keyword evidence="5" id="KW-0131">Cell cycle</keyword>
<keyword evidence="9" id="KW-1185">Reference proteome</keyword>
<dbReference type="EMBL" id="JACGCM010001055">
    <property type="protein sequence ID" value="KAF6162218.1"/>
    <property type="molecule type" value="Genomic_DNA"/>
</dbReference>
<dbReference type="GO" id="GO:0005680">
    <property type="term" value="C:anaphase-promoting complex"/>
    <property type="evidence" value="ECO:0007669"/>
    <property type="project" value="TreeGrafter"/>
</dbReference>
<gene>
    <name evidence="8" type="ORF">GIB67_008347</name>
</gene>
<keyword evidence="4" id="KW-0498">Mitosis</keyword>
<sequence>MHNIVQTYRGHCQEVCGLKYFDYGKQLLSRGNDNMIYIWDQSMASPTRWLHQLKNHTAAARALAWCPFQSNLLASGGSEEDQSIKFWNTQSGVFLNSYPSMVKQAELSGHTSRVLNMAQSPDGEMDTL</sequence>
<dbReference type="GO" id="GO:0051301">
    <property type="term" value="P:cell division"/>
    <property type="evidence" value="ECO:0007669"/>
    <property type="project" value="UniProtKB-KW"/>
</dbReference>
<keyword evidence="3" id="KW-0677">Repeat</keyword>
<dbReference type="PANTHER" id="PTHR19918">
    <property type="entry name" value="CELL DIVISION CYCLE 20 CDC20 FIZZY -RELATED"/>
    <property type="match status" value="1"/>
</dbReference>
<name>A0A7J7N5M7_9MAGN</name>
<dbReference type="AlphaFoldDB" id="A0A7J7N5M7"/>
<dbReference type="GO" id="GO:0010997">
    <property type="term" value="F:anaphase-promoting complex binding"/>
    <property type="evidence" value="ECO:0007669"/>
    <property type="project" value="InterPro"/>
</dbReference>
<dbReference type="InterPro" id="IPR015943">
    <property type="entry name" value="WD40/YVTN_repeat-like_dom_sf"/>
</dbReference>
<dbReference type="GO" id="GO:1905786">
    <property type="term" value="P:positive regulation of anaphase-promoting complex-dependent catabolic process"/>
    <property type="evidence" value="ECO:0007669"/>
    <property type="project" value="TreeGrafter"/>
</dbReference>
<dbReference type="Gene3D" id="2.130.10.10">
    <property type="entry name" value="YVTN repeat-like/Quinoprotein amine dehydrogenase"/>
    <property type="match status" value="1"/>
</dbReference>
<protein>
    <submittedName>
        <fullName evidence="8">Uncharacterized protein</fullName>
    </submittedName>
</protein>
<evidence type="ECO:0000313" key="8">
    <source>
        <dbReference type="EMBL" id="KAF6162218.1"/>
    </source>
</evidence>
<evidence type="ECO:0000256" key="7">
    <source>
        <dbReference type="PROSITE-ProRule" id="PRU00221"/>
    </source>
</evidence>
<dbReference type="PROSITE" id="PS50294">
    <property type="entry name" value="WD_REPEATS_REGION"/>
    <property type="match status" value="1"/>
</dbReference>
<organism evidence="8 9">
    <name type="scientific">Kingdonia uniflora</name>
    <dbReference type="NCBI Taxonomy" id="39325"/>
    <lineage>
        <taxon>Eukaryota</taxon>
        <taxon>Viridiplantae</taxon>
        <taxon>Streptophyta</taxon>
        <taxon>Embryophyta</taxon>
        <taxon>Tracheophyta</taxon>
        <taxon>Spermatophyta</taxon>
        <taxon>Magnoliopsida</taxon>
        <taxon>Ranunculales</taxon>
        <taxon>Circaeasteraceae</taxon>
        <taxon>Kingdonia</taxon>
    </lineage>
</organism>
<dbReference type="GO" id="GO:0031145">
    <property type="term" value="P:anaphase-promoting complex-dependent catabolic process"/>
    <property type="evidence" value="ECO:0007669"/>
    <property type="project" value="TreeGrafter"/>
</dbReference>
<reference evidence="8 9" key="1">
    <citation type="journal article" date="2020" name="IScience">
        <title>Genome Sequencing of the Endangered Kingdonia uniflora (Circaeasteraceae, Ranunculales) Reveals Potential Mechanisms of Evolutionary Specialization.</title>
        <authorList>
            <person name="Sun Y."/>
            <person name="Deng T."/>
            <person name="Zhang A."/>
            <person name="Moore M.J."/>
            <person name="Landis J.B."/>
            <person name="Lin N."/>
            <person name="Zhang H."/>
            <person name="Zhang X."/>
            <person name="Huang J."/>
            <person name="Zhang X."/>
            <person name="Sun H."/>
            <person name="Wang H."/>
        </authorList>
    </citation>
    <scope>NUCLEOTIDE SEQUENCE [LARGE SCALE GENOMIC DNA]</scope>
    <source>
        <strain evidence="8">TB1705</strain>
        <tissue evidence="8">Leaf</tissue>
    </source>
</reference>
<evidence type="ECO:0000256" key="5">
    <source>
        <dbReference type="ARBA" id="ARBA00023306"/>
    </source>
</evidence>
<comment type="function">
    <text evidence="6">Component of the anaphase promoting complex/cyclosome (APC/C), a cell cycle-regulated E3 ubiquitin-protein ligase complex that controls progression through mitosis and the G1 phase of the cell cycle.</text>
</comment>
<evidence type="ECO:0000256" key="2">
    <source>
        <dbReference type="ARBA" id="ARBA00022618"/>
    </source>
</evidence>
<keyword evidence="2" id="KW-0132">Cell division</keyword>
<comment type="caution">
    <text evidence="8">The sequence shown here is derived from an EMBL/GenBank/DDBJ whole genome shotgun (WGS) entry which is preliminary data.</text>
</comment>
<dbReference type="SUPFAM" id="SSF50978">
    <property type="entry name" value="WD40 repeat-like"/>
    <property type="match status" value="1"/>
</dbReference>
<feature type="repeat" description="WD" evidence="7">
    <location>
        <begin position="8"/>
        <end position="40"/>
    </location>
</feature>
<dbReference type="InterPro" id="IPR001680">
    <property type="entry name" value="WD40_rpt"/>
</dbReference>
<dbReference type="PANTHER" id="PTHR19918:SF8">
    <property type="entry name" value="FI02843P"/>
    <property type="match status" value="1"/>
</dbReference>
<dbReference type="InterPro" id="IPR033010">
    <property type="entry name" value="Cdc20/Fizzy"/>
</dbReference>
<dbReference type="Pfam" id="PF00400">
    <property type="entry name" value="WD40"/>
    <property type="match status" value="2"/>
</dbReference>